<dbReference type="Gene3D" id="3.40.630.40">
    <property type="entry name" value="Zn-dependent exopeptidases"/>
    <property type="match status" value="1"/>
</dbReference>
<organism evidence="3">
    <name type="scientific">marine metagenome</name>
    <dbReference type="NCBI Taxonomy" id="408172"/>
    <lineage>
        <taxon>unclassified sequences</taxon>
        <taxon>metagenomes</taxon>
        <taxon>ecological metagenomes</taxon>
    </lineage>
</organism>
<dbReference type="EMBL" id="UINC01035216">
    <property type="protein sequence ID" value="SVB27276.1"/>
    <property type="molecule type" value="Genomic_DNA"/>
</dbReference>
<sequence>MNSFLLKSYLLFLFTSNVFGTSIDVITIGQKGVKKLKTLMHENRVYCSTNDLSRILKCRLYHSEKRGKTILYIENRRVKVSAQSSFVLVDDHVYQIPNHSIRKAADIYLPASGIFNILKSSVFPGLHYNPNKKILEIDVKGFNINRVEIDEKENGTILYIKTRKEFPEGHISAFKHKNGWFYVTVKGGIIDSEKVEKTFTRGNVRKVMVDQLSESAQLAFKLRSKIEGHELYQTDNPSEIVITLRTPIENNLYINSIKDIWFLDTIVLDAGHGGKDGGTQGKKGTKEKSITLDITKRLGSLIEKNTRIKTIYTREEDVFIPLKRRTQMANENKGKLFISIHANANPNKKVRGFETYLLRPGKTPDAIAVASRENAVINLEDNETNSYDKLEGTNLIMATMAQSMYMKESEDLAALIQEEIGKRVPSKNRGVKQAGFYVLVGASMPNVLVEVGYLSNRHEEKLLRKGSYRQNLAEGIYQAIIKFKQSKEEILTKG</sequence>
<dbReference type="AlphaFoldDB" id="A0A382CMC3"/>
<reference evidence="3" key="1">
    <citation type="submission" date="2018-05" db="EMBL/GenBank/DDBJ databases">
        <authorList>
            <person name="Lanie J.A."/>
            <person name="Ng W.-L."/>
            <person name="Kazmierczak K.M."/>
            <person name="Andrzejewski T.M."/>
            <person name="Davidsen T.M."/>
            <person name="Wayne K.J."/>
            <person name="Tettelin H."/>
            <person name="Glass J.I."/>
            <person name="Rusch D."/>
            <person name="Podicherti R."/>
            <person name="Tsui H.-C.T."/>
            <person name="Winkler M.E."/>
        </authorList>
    </citation>
    <scope>NUCLEOTIDE SEQUENCE</scope>
</reference>
<accession>A0A382CMC3</accession>
<dbReference type="SMART" id="SM00646">
    <property type="entry name" value="Ami_3"/>
    <property type="match status" value="1"/>
</dbReference>
<evidence type="ECO:0000259" key="2">
    <source>
        <dbReference type="SMART" id="SM00646"/>
    </source>
</evidence>
<dbReference type="FunFam" id="3.40.630.40:FF:000005">
    <property type="entry name" value="N-acetylmuramoyl-L-alanine amidase (AmiA)"/>
    <property type="match status" value="1"/>
</dbReference>
<protein>
    <recommendedName>
        <fullName evidence="2">MurNAc-LAA domain-containing protein</fullName>
    </recommendedName>
</protein>
<dbReference type="SUPFAM" id="SSF53187">
    <property type="entry name" value="Zn-dependent exopeptidases"/>
    <property type="match status" value="1"/>
</dbReference>
<dbReference type="PANTHER" id="PTHR30404:SF0">
    <property type="entry name" value="N-ACETYLMURAMOYL-L-ALANINE AMIDASE AMIC"/>
    <property type="match status" value="1"/>
</dbReference>
<dbReference type="CDD" id="cd02696">
    <property type="entry name" value="MurNAc-LAA"/>
    <property type="match status" value="1"/>
</dbReference>
<dbReference type="InterPro" id="IPR050695">
    <property type="entry name" value="N-acetylmuramoyl_amidase_3"/>
</dbReference>
<feature type="domain" description="MurNAc-LAA" evidence="2">
    <location>
        <begin position="326"/>
        <end position="481"/>
    </location>
</feature>
<proteinExistence type="predicted"/>
<evidence type="ECO:0000256" key="1">
    <source>
        <dbReference type="ARBA" id="ARBA00022801"/>
    </source>
</evidence>
<dbReference type="GO" id="GO:0009253">
    <property type="term" value="P:peptidoglycan catabolic process"/>
    <property type="evidence" value="ECO:0007669"/>
    <property type="project" value="InterPro"/>
</dbReference>
<dbReference type="Pfam" id="PF01520">
    <property type="entry name" value="Amidase_3"/>
    <property type="match status" value="1"/>
</dbReference>
<dbReference type="PANTHER" id="PTHR30404">
    <property type="entry name" value="N-ACETYLMURAMOYL-L-ALANINE AMIDASE"/>
    <property type="match status" value="1"/>
</dbReference>
<gene>
    <name evidence="3" type="ORF">METZ01_LOCUS180130</name>
</gene>
<dbReference type="GO" id="GO:0030288">
    <property type="term" value="C:outer membrane-bounded periplasmic space"/>
    <property type="evidence" value="ECO:0007669"/>
    <property type="project" value="TreeGrafter"/>
</dbReference>
<dbReference type="InterPro" id="IPR002508">
    <property type="entry name" value="MurNAc-LAA_cat"/>
</dbReference>
<dbReference type="GO" id="GO:0008745">
    <property type="term" value="F:N-acetylmuramoyl-L-alanine amidase activity"/>
    <property type="evidence" value="ECO:0007669"/>
    <property type="project" value="InterPro"/>
</dbReference>
<name>A0A382CMC3_9ZZZZ</name>
<keyword evidence="1" id="KW-0378">Hydrolase</keyword>
<evidence type="ECO:0000313" key="3">
    <source>
        <dbReference type="EMBL" id="SVB27276.1"/>
    </source>
</evidence>